<dbReference type="EMBL" id="JBBNAF010000004">
    <property type="protein sequence ID" value="KAK9152129.1"/>
    <property type="molecule type" value="Genomic_DNA"/>
</dbReference>
<evidence type="ECO:0000313" key="6">
    <source>
        <dbReference type="Proteomes" id="UP001420932"/>
    </source>
</evidence>
<evidence type="ECO:0000256" key="4">
    <source>
        <dbReference type="SAM" id="MobiDB-lite"/>
    </source>
</evidence>
<keyword evidence="2" id="KW-0805">Transcription regulation</keyword>
<protein>
    <submittedName>
        <fullName evidence="5">Uncharacterized protein</fullName>
    </submittedName>
</protein>
<dbReference type="GO" id="GO:0003700">
    <property type="term" value="F:DNA-binding transcription factor activity"/>
    <property type="evidence" value="ECO:0007669"/>
    <property type="project" value="InterPro"/>
</dbReference>
<evidence type="ECO:0000256" key="3">
    <source>
        <dbReference type="ARBA" id="ARBA00023163"/>
    </source>
</evidence>
<dbReference type="PANTHER" id="PTHR33388:SF2">
    <property type="entry name" value="PROTEIN SPOROCYTELESS"/>
    <property type="match status" value="1"/>
</dbReference>
<name>A0AAP0KIL2_9MAGN</name>
<dbReference type="PANTHER" id="PTHR33388">
    <property type="entry name" value="OS01G0212500 PROTEIN"/>
    <property type="match status" value="1"/>
</dbReference>
<dbReference type="Proteomes" id="UP001420932">
    <property type="component" value="Unassembled WGS sequence"/>
</dbReference>
<keyword evidence="1" id="KW-0678">Repressor</keyword>
<evidence type="ECO:0000256" key="1">
    <source>
        <dbReference type="ARBA" id="ARBA00022491"/>
    </source>
</evidence>
<gene>
    <name evidence="5" type="ORF">Syun_010438</name>
</gene>
<accession>A0AAP0KIL2</accession>
<reference evidence="5 6" key="1">
    <citation type="submission" date="2024-01" db="EMBL/GenBank/DDBJ databases">
        <title>Genome assemblies of Stephania.</title>
        <authorList>
            <person name="Yang L."/>
        </authorList>
    </citation>
    <scope>NUCLEOTIDE SEQUENCE [LARGE SCALE GENOMIC DNA]</scope>
    <source>
        <strain evidence="5">YNDBR</strain>
        <tissue evidence="5">Leaf</tissue>
    </source>
</reference>
<dbReference type="AlphaFoldDB" id="A0AAP0KIL2"/>
<proteinExistence type="predicted"/>
<comment type="caution">
    <text evidence="5">The sequence shown here is derived from an EMBL/GenBank/DDBJ whole genome shotgun (WGS) entry which is preliminary data.</text>
</comment>
<organism evidence="5 6">
    <name type="scientific">Stephania yunnanensis</name>
    <dbReference type="NCBI Taxonomy" id="152371"/>
    <lineage>
        <taxon>Eukaryota</taxon>
        <taxon>Viridiplantae</taxon>
        <taxon>Streptophyta</taxon>
        <taxon>Embryophyta</taxon>
        <taxon>Tracheophyta</taxon>
        <taxon>Spermatophyta</taxon>
        <taxon>Magnoliopsida</taxon>
        <taxon>Ranunculales</taxon>
        <taxon>Menispermaceae</taxon>
        <taxon>Menispermoideae</taxon>
        <taxon>Cissampelideae</taxon>
        <taxon>Stephania</taxon>
    </lineage>
</organism>
<feature type="region of interest" description="Disordered" evidence="4">
    <location>
        <begin position="1"/>
        <end position="28"/>
    </location>
</feature>
<evidence type="ECO:0000313" key="5">
    <source>
        <dbReference type="EMBL" id="KAK9152129.1"/>
    </source>
</evidence>
<keyword evidence="3" id="KW-0804">Transcription</keyword>
<evidence type="ECO:0000256" key="2">
    <source>
        <dbReference type="ARBA" id="ARBA00023015"/>
    </source>
</evidence>
<sequence length="243" mass="27349">MMSSNEQMEAAAAAMTSSRGVRKNAKVMQKRIPQRGLGVAQLERLRLEERWKKMTEQKRRSEAAMLSEHIAGFNQEKMMRNHLELMRAPAMTMTTTTSNQGSDRFLELALGSQTSRPMMNGNLMINKPAEFCSSFGPKEIEVMGVHRKINNNNNNYYNTTNNMGSVIREYNFFPTHNGNNSTSRSSGSNKDYHNQYCSSTITSVRAEATEGSPVVLSDQLEPSYTTNTDTKCLDLSLKLSCYT</sequence>
<dbReference type="InterPro" id="IPR040356">
    <property type="entry name" value="SPEAR"/>
</dbReference>
<keyword evidence="6" id="KW-1185">Reference proteome</keyword>